<dbReference type="EMBL" id="CAJNNW010036701">
    <property type="protein sequence ID" value="CAE8736859.1"/>
    <property type="molecule type" value="Genomic_DNA"/>
</dbReference>
<protein>
    <recommendedName>
        <fullName evidence="4">EF-hand domain-containing protein</fullName>
    </recommendedName>
</protein>
<name>A0A813LSS6_POLGL</name>
<feature type="compositionally biased region" description="Polar residues" evidence="1">
    <location>
        <begin position="539"/>
        <end position="574"/>
    </location>
</feature>
<feature type="compositionally biased region" description="Polar residues" evidence="1">
    <location>
        <begin position="788"/>
        <end position="847"/>
    </location>
</feature>
<organism evidence="2 3">
    <name type="scientific">Polarella glacialis</name>
    <name type="common">Dinoflagellate</name>
    <dbReference type="NCBI Taxonomy" id="89957"/>
    <lineage>
        <taxon>Eukaryota</taxon>
        <taxon>Sar</taxon>
        <taxon>Alveolata</taxon>
        <taxon>Dinophyceae</taxon>
        <taxon>Suessiales</taxon>
        <taxon>Suessiaceae</taxon>
        <taxon>Polarella</taxon>
    </lineage>
</organism>
<evidence type="ECO:0000313" key="3">
    <source>
        <dbReference type="Proteomes" id="UP000626109"/>
    </source>
</evidence>
<feature type="region of interest" description="Disordered" evidence="1">
    <location>
        <begin position="765"/>
        <end position="872"/>
    </location>
</feature>
<comment type="caution">
    <text evidence="2">The sequence shown here is derived from an EMBL/GenBank/DDBJ whole genome shotgun (WGS) entry which is preliminary data.</text>
</comment>
<evidence type="ECO:0008006" key="4">
    <source>
        <dbReference type="Google" id="ProtNLM"/>
    </source>
</evidence>
<feature type="region of interest" description="Disordered" evidence="1">
    <location>
        <begin position="1238"/>
        <end position="1339"/>
    </location>
</feature>
<feature type="non-terminal residue" evidence="2">
    <location>
        <position position="1339"/>
    </location>
</feature>
<accession>A0A813LSS6</accession>
<feature type="region of interest" description="Disordered" evidence="1">
    <location>
        <begin position="536"/>
        <end position="574"/>
    </location>
</feature>
<dbReference type="InterPro" id="IPR011992">
    <property type="entry name" value="EF-hand-dom_pair"/>
</dbReference>
<dbReference type="SUPFAM" id="SSF47473">
    <property type="entry name" value="EF-hand"/>
    <property type="match status" value="1"/>
</dbReference>
<dbReference type="Proteomes" id="UP000626109">
    <property type="component" value="Unassembled WGS sequence"/>
</dbReference>
<feature type="region of interest" description="Disordered" evidence="1">
    <location>
        <begin position="193"/>
        <end position="268"/>
    </location>
</feature>
<feature type="region of interest" description="Disordered" evidence="1">
    <location>
        <begin position="994"/>
        <end position="1027"/>
    </location>
</feature>
<feature type="compositionally biased region" description="Polar residues" evidence="1">
    <location>
        <begin position="197"/>
        <end position="241"/>
    </location>
</feature>
<evidence type="ECO:0000313" key="2">
    <source>
        <dbReference type="EMBL" id="CAE8736859.1"/>
    </source>
</evidence>
<proteinExistence type="predicted"/>
<gene>
    <name evidence="2" type="ORF">PGLA2088_LOCUS48505</name>
</gene>
<sequence>MSVSAASSSKNGGVSLWQFKKQQKQELDERNNKLLQQLAQQIQVALQHDRFLDNHHVTDGRSFFVALEKKKPRRGALTREEIVNGLRRLDVAVDDSLFNMLVTTKDENQKGFIELDGFLLALNRAAGTVGAATQATGTSEGTATPAVTAVAAGAQQCYQGFLNLDQSSRLAKSKTLMQLLAVAVNPQQAAAQSQQVGKTQNPQQTAAKHTVMRSTSIAASPAQPAQVQNNLSHSASFNQESFHPEGSSHPDAQLATKKGEPSGYGTSRANSASRYLAAIAGNPKQAAAQSQQVGTYQNPQRLAAAGFLAPTAGNPELVAAQSQQVGTDQNPQQAAAAGNLVAIAGNPQLAAGQSQQVGTYPHPQQTAAAGYLAAAAGNSQLAALNRAAGTVGTATQATGTSEGTATPAVAAAAAGALQCYQGFLNLYRLLAAAGNWQQAAAQSQQVGTYQNPQQAAAAGYLAPTAGNPELAAAQSQQVGTYQNPQHAAASGYLAATAGNPQLAAGQSQQVGTYSHPQQTAASGYLAAIAGKPQQAAAQSQQVGNTQNPQQTAAKHTVMRSTSIAASPGQYQPAQVQNNLSHSASFNQEPSHQEGSSHPDAQLVLAKKKGKPSGHGTSRANSASRYFAAIAGNPKQAAAQSQQVGTYQNPQRLAAAGFLAPTAGNPELAAAQTQQVGTDQNPQQAAAAGNLAAIDGNLQLAAGQSQQVGTYQNPQQAAAAGYLVAAAGNPQLAAAQPKQVGTYSHPQQAAAAAGYLAAAAGNPQLEAGQSQQVGTYSHPQQAAPHHQVARSTSMVMTHPMQPSASHVQYESAQVQDNLSHNASFDQESFSQEVSNHPDSYQEGSNHPDSQAKPASHGTSRANSKIPKVPRRGALTREEIVNGLRRLDVAVDDSLFNMLVTTKDENQKGFIELDGFLLALNRAAGTVGAATQATGTSEGTATPAVTAAAAGAQQCYQGFLNLDQSSRLAKSKTRFRFRTTSPTAQVQNNLSHSASFNQESFHPEGSSHPDAQLATKKGKPSGHGTSRANSASRYLAAIAGNPKQAAAQSQQVGTYQNPQQAAAASYLAPTAGSPELAAAQSQQVGTNQNPQQAAASGYLAATAGNPQLAAGQSQQVGTYSHPQQTAASGYLAAIAGKPQLVAAQSQQAGTYPHSQQAAAAGYLAAIAGNPELAAAQSQQVGTYQNPQRLAAAGFLVATAGNPQLAAAQPKQVGTYSHSQQAAAAAGYLAAAAGNPQLEAGQSQQVGTYSHPQQAAPHHQVARSTSMVMTHPMQPSASHVQYESAQVQDNLSHNASFDQESFSQEGSNHPDSYQEGSNHPDSQAKPASHGTSRANSKIPKVP</sequence>
<evidence type="ECO:0000256" key="1">
    <source>
        <dbReference type="SAM" id="MobiDB-lite"/>
    </source>
</evidence>
<reference evidence="2" key="1">
    <citation type="submission" date="2021-02" db="EMBL/GenBank/DDBJ databases">
        <authorList>
            <person name="Dougan E. K."/>
            <person name="Rhodes N."/>
            <person name="Thang M."/>
            <person name="Chan C."/>
        </authorList>
    </citation>
    <scope>NUCLEOTIDE SEQUENCE</scope>
</reference>
<feature type="compositionally biased region" description="Polar residues" evidence="1">
    <location>
        <begin position="1259"/>
        <end position="1318"/>
    </location>
</feature>
<feature type="compositionally biased region" description="Polar residues" evidence="1">
    <location>
        <begin position="1238"/>
        <end position="1250"/>
    </location>
</feature>
<feature type="compositionally biased region" description="Polar residues" evidence="1">
    <location>
        <begin position="766"/>
        <end position="779"/>
    </location>
</feature>